<evidence type="ECO:0000313" key="10">
    <source>
        <dbReference type="EMBL" id="CAD8597072.1"/>
    </source>
</evidence>
<feature type="compositionally biased region" description="Low complexity" evidence="7">
    <location>
        <begin position="551"/>
        <end position="561"/>
    </location>
</feature>
<dbReference type="PANTHER" id="PTHR24252">
    <property type="entry name" value="ACROSIN-RELATED"/>
    <property type="match status" value="1"/>
</dbReference>
<dbReference type="InterPro" id="IPR001254">
    <property type="entry name" value="Trypsin_dom"/>
</dbReference>
<dbReference type="Pfam" id="PF00089">
    <property type="entry name" value="Trypsin"/>
    <property type="match status" value="1"/>
</dbReference>
<feature type="region of interest" description="Disordered" evidence="7">
    <location>
        <begin position="1"/>
        <end position="29"/>
    </location>
</feature>
<dbReference type="EMBL" id="HBEY01000788">
    <property type="protein sequence ID" value="CAD8597072.1"/>
    <property type="molecule type" value="Transcribed_RNA"/>
</dbReference>
<evidence type="ECO:0000256" key="2">
    <source>
        <dbReference type="ARBA" id="ARBA00022729"/>
    </source>
</evidence>
<dbReference type="PRINTS" id="PR00722">
    <property type="entry name" value="CHYMOTRYPSIN"/>
</dbReference>
<dbReference type="InterPro" id="IPR043504">
    <property type="entry name" value="Peptidase_S1_PA_chymotrypsin"/>
</dbReference>
<dbReference type="FunFam" id="2.40.10.10:FF:000120">
    <property type="entry name" value="Putative serine protease"/>
    <property type="match status" value="1"/>
</dbReference>
<keyword evidence="8" id="KW-0812">Transmembrane</keyword>
<dbReference type="InterPro" id="IPR018114">
    <property type="entry name" value="TRYPSIN_HIS"/>
</dbReference>
<dbReference type="SMART" id="SM00020">
    <property type="entry name" value="Tryp_SPc"/>
    <property type="match status" value="1"/>
</dbReference>
<dbReference type="PANTHER" id="PTHR24252:SF10">
    <property type="entry name" value="SERINE PROTEASE 56"/>
    <property type="match status" value="1"/>
</dbReference>
<dbReference type="InterPro" id="IPR001314">
    <property type="entry name" value="Peptidase_S1A"/>
</dbReference>
<organism evidence="10">
    <name type="scientific">Coccolithus braarudii</name>
    <dbReference type="NCBI Taxonomy" id="221442"/>
    <lineage>
        <taxon>Eukaryota</taxon>
        <taxon>Haptista</taxon>
        <taxon>Haptophyta</taxon>
        <taxon>Prymnesiophyceae</taxon>
        <taxon>Coccolithales</taxon>
        <taxon>Coccolithaceae</taxon>
        <taxon>Coccolithus</taxon>
    </lineage>
</organism>
<evidence type="ECO:0000256" key="7">
    <source>
        <dbReference type="SAM" id="MobiDB-lite"/>
    </source>
</evidence>
<evidence type="ECO:0000259" key="9">
    <source>
        <dbReference type="PROSITE" id="PS50240"/>
    </source>
</evidence>
<keyword evidence="2" id="KW-0732">Signal</keyword>
<evidence type="ECO:0000256" key="5">
    <source>
        <dbReference type="ARBA" id="ARBA00023157"/>
    </source>
</evidence>
<name>A0A7S0KZ03_9EUKA</name>
<evidence type="ECO:0000256" key="8">
    <source>
        <dbReference type="SAM" id="Phobius"/>
    </source>
</evidence>
<dbReference type="GO" id="GO:0006508">
    <property type="term" value="P:proteolysis"/>
    <property type="evidence" value="ECO:0007669"/>
    <property type="project" value="UniProtKB-KW"/>
</dbReference>
<dbReference type="PROSITE" id="PS00135">
    <property type="entry name" value="TRYPSIN_SER"/>
    <property type="match status" value="1"/>
</dbReference>
<keyword evidence="4 6" id="KW-0720">Serine protease</keyword>
<dbReference type="GO" id="GO:0004252">
    <property type="term" value="F:serine-type endopeptidase activity"/>
    <property type="evidence" value="ECO:0007669"/>
    <property type="project" value="InterPro"/>
</dbReference>
<dbReference type="InterPro" id="IPR033116">
    <property type="entry name" value="TRYPSIN_SER"/>
</dbReference>
<feature type="domain" description="Peptidase S1" evidence="9">
    <location>
        <begin position="52"/>
        <end position="286"/>
    </location>
</feature>
<evidence type="ECO:0000256" key="3">
    <source>
        <dbReference type="ARBA" id="ARBA00022801"/>
    </source>
</evidence>
<feature type="region of interest" description="Disordered" evidence="7">
    <location>
        <begin position="547"/>
        <end position="568"/>
    </location>
</feature>
<sequence>MAPPSGGSINFPPPPPPPPPTPPPPPLTSHECWPKDEDQELACRTDNTYFRIVGGCAFNEPREFPFLASLQAGGRSHFCGGTVVSPRWVLTAAHCMYTAAFVIKLGLNDKTQEDACVHPHQVKRVVIHPQYNRDTMENDIALIEMTADTIYKPAEVYNLFEFAPSLFDQVGSLAVVAGWGTTSFRGALSDTPLKVQVPIQDGHWCQGLFAEGKFKPKTMLCAGTPVGGKDACQGDSGGPLFTRDPSTLKYLLLGIVSWGEGCGKANKPGVYTRVSAYQPWICAESGIAEACFTARQPKPPPAPPSPPSPPMFPTSVITVNVLTDAYPGEVSWQLLVSGVVAVVSSSVTGGNYSVRSGECYVFRLRDSFGDGMCCEYGMGSYEVSMDGVKLFGGLGTFTEELVVPFGLNCKSPPPPAPRLPPSQTESPSPPPKVDLVEWVALPERIYGDETLFDFEQSCSRACYADSACAGFINIMVEADRELICQGGPCCELYKLPAPSTFGKNGGFFKVTNDFKVTDDTLSDPQPQHFIKRHWSALPDWFNPDSDDGDASADSIDGGSSAMPIEGPSDSSLGISPGIGVVIFAGLFFFGLITGYLSKAFIGKKDGLGHAWAKLIGVRLQKSKPIPTTFVGNEDSVVGAEDSVVGDESRISSAVSDLVSIPSRGTQKTSVRQGNQSAPKSAAYDKRSSATCTSSSSDGSLHTDALFKASSVFSRV</sequence>
<feature type="compositionally biased region" description="Low complexity" evidence="7">
    <location>
        <begin position="688"/>
        <end position="699"/>
    </location>
</feature>
<dbReference type="CDD" id="cd00190">
    <property type="entry name" value="Tryp_SPc"/>
    <property type="match status" value="1"/>
</dbReference>
<keyword evidence="3 6" id="KW-0378">Hydrolase</keyword>
<keyword evidence="1 6" id="KW-0645">Protease</keyword>
<proteinExistence type="predicted"/>
<keyword evidence="5" id="KW-1015">Disulfide bond</keyword>
<keyword evidence="8" id="KW-1133">Transmembrane helix</keyword>
<accession>A0A7S0KZ03</accession>
<evidence type="ECO:0000256" key="1">
    <source>
        <dbReference type="ARBA" id="ARBA00022670"/>
    </source>
</evidence>
<reference evidence="10" key="1">
    <citation type="submission" date="2021-01" db="EMBL/GenBank/DDBJ databases">
        <authorList>
            <person name="Corre E."/>
            <person name="Pelletier E."/>
            <person name="Niang G."/>
            <person name="Scheremetjew M."/>
            <person name="Finn R."/>
            <person name="Kale V."/>
            <person name="Holt S."/>
            <person name="Cochrane G."/>
            <person name="Meng A."/>
            <person name="Brown T."/>
            <person name="Cohen L."/>
        </authorList>
    </citation>
    <scope>NUCLEOTIDE SEQUENCE</scope>
    <source>
        <strain evidence="10">PLY182g</strain>
    </source>
</reference>
<dbReference type="PROSITE" id="PS50240">
    <property type="entry name" value="TRYPSIN_DOM"/>
    <property type="match status" value="1"/>
</dbReference>
<dbReference type="PROSITE" id="PS00134">
    <property type="entry name" value="TRYPSIN_HIS"/>
    <property type="match status" value="1"/>
</dbReference>
<keyword evidence="8" id="KW-0472">Membrane</keyword>
<dbReference type="InterPro" id="IPR009003">
    <property type="entry name" value="Peptidase_S1_PA"/>
</dbReference>
<gene>
    <name evidence="10" type="ORF">CPEL01642_LOCUS401</name>
</gene>
<evidence type="ECO:0000256" key="6">
    <source>
        <dbReference type="RuleBase" id="RU363034"/>
    </source>
</evidence>
<evidence type="ECO:0000256" key="4">
    <source>
        <dbReference type="ARBA" id="ARBA00022825"/>
    </source>
</evidence>
<feature type="transmembrane region" description="Helical" evidence="8">
    <location>
        <begin position="577"/>
        <end position="596"/>
    </location>
</feature>
<dbReference type="Gene3D" id="2.40.10.10">
    <property type="entry name" value="Trypsin-like serine proteases"/>
    <property type="match status" value="1"/>
</dbReference>
<feature type="compositionally biased region" description="Pro residues" evidence="7">
    <location>
        <begin position="11"/>
        <end position="27"/>
    </location>
</feature>
<protein>
    <recommendedName>
        <fullName evidence="9">Peptidase S1 domain-containing protein</fullName>
    </recommendedName>
</protein>
<dbReference type="AlphaFoldDB" id="A0A7S0KZ03"/>
<feature type="compositionally biased region" description="Polar residues" evidence="7">
    <location>
        <begin position="664"/>
        <end position="678"/>
    </location>
</feature>
<feature type="region of interest" description="Disordered" evidence="7">
    <location>
        <begin position="664"/>
        <end position="699"/>
    </location>
</feature>
<dbReference type="SUPFAM" id="SSF50494">
    <property type="entry name" value="Trypsin-like serine proteases"/>
    <property type="match status" value="1"/>
</dbReference>